<comment type="subcellular location">
    <subcellularLocation>
        <location evidence="1">Cell membrane</location>
        <topology evidence="1">Multi-pass membrane protein</topology>
    </subcellularLocation>
</comment>
<dbReference type="PANTHER" id="PTHR30213:SF0">
    <property type="entry name" value="UPF0761 MEMBRANE PROTEIN YIHY"/>
    <property type="match status" value="1"/>
</dbReference>
<dbReference type="AlphaFoldDB" id="A0A1Q2HLL6"/>
<evidence type="ECO:0000256" key="6">
    <source>
        <dbReference type="SAM" id="Phobius"/>
    </source>
</evidence>
<accession>A0A1Q2HLL6</accession>
<keyword evidence="2" id="KW-1003">Cell membrane</keyword>
<dbReference type="Pfam" id="PF03631">
    <property type="entry name" value="Virul_fac_BrkB"/>
    <property type="match status" value="1"/>
</dbReference>
<feature type="transmembrane region" description="Helical" evidence="6">
    <location>
        <begin position="170"/>
        <end position="190"/>
    </location>
</feature>
<dbReference type="InterPro" id="IPR017039">
    <property type="entry name" value="Virul_fac_BrkB"/>
</dbReference>
<proteinExistence type="predicted"/>
<name>A0A1Q2HLL6_9BACT</name>
<evidence type="ECO:0000256" key="5">
    <source>
        <dbReference type="ARBA" id="ARBA00023136"/>
    </source>
</evidence>
<dbReference type="STRING" id="1940790.L21SP3_00144"/>
<feature type="transmembrane region" description="Helical" evidence="6">
    <location>
        <begin position="49"/>
        <end position="71"/>
    </location>
</feature>
<dbReference type="KEGG" id="pbu:L21SP3_00144"/>
<evidence type="ECO:0000256" key="4">
    <source>
        <dbReference type="ARBA" id="ARBA00022989"/>
    </source>
</evidence>
<feature type="transmembrane region" description="Helical" evidence="6">
    <location>
        <begin position="238"/>
        <end position="257"/>
    </location>
</feature>
<feature type="transmembrane region" description="Helical" evidence="6">
    <location>
        <begin position="133"/>
        <end position="158"/>
    </location>
</feature>
<evidence type="ECO:0000256" key="2">
    <source>
        <dbReference type="ARBA" id="ARBA00022475"/>
    </source>
</evidence>
<dbReference type="EMBL" id="CP019633">
    <property type="protein sequence ID" value="AQQ08368.1"/>
    <property type="molecule type" value="Genomic_DNA"/>
</dbReference>
<gene>
    <name evidence="7" type="ORF">L21SP3_00144</name>
</gene>
<dbReference type="PANTHER" id="PTHR30213">
    <property type="entry name" value="INNER MEMBRANE PROTEIN YHJD"/>
    <property type="match status" value="1"/>
</dbReference>
<protein>
    <recommendedName>
        <fullName evidence="9">YihY family inner membrane protein</fullName>
    </recommendedName>
</protein>
<keyword evidence="8" id="KW-1185">Reference proteome</keyword>
<evidence type="ECO:0000313" key="8">
    <source>
        <dbReference type="Proteomes" id="UP000188273"/>
    </source>
</evidence>
<feature type="transmembrane region" description="Helical" evidence="6">
    <location>
        <begin position="202"/>
        <end position="226"/>
    </location>
</feature>
<feature type="transmembrane region" description="Helical" evidence="6">
    <location>
        <begin position="269"/>
        <end position="295"/>
    </location>
</feature>
<keyword evidence="3 6" id="KW-0812">Transmembrane</keyword>
<dbReference type="Gene3D" id="1.10.10.10">
    <property type="entry name" value="Winged helix-like DNA-binding domain superfamily/Winged helix DNA-binding domain"/>
    <property type="match status" value="1"/>
</dbReference>
<keyword evidence="4 6" id="KW-1133">Transmembrane helix</keyword>
<evidence type="ECO:0000256" key="1">
    <source>
        <dbReference type="ARBA" id="ARBA00004651"/>
    </source>
</evidence>
<sequence length="439" mass="49908">MNSIREKISQHIKNPAEGIGAFSSFLMFQFRIWPLCFKQLKTNRSDLQAAALAYNTIFGFIPLLIVVLILFQSLPGYEDIGNTIRDSIFEAVQIDEFSYSDPENPDEKVQLGERFSEIVSGFFKKTNRGAATIFSLLIVLWAAIKLISTVEGAFNYVWGVNRNRPFIYRVFYYWTILTLGPLLIGAGIYFKTMGVITEHLDGIVSVVTVLGGWNWILTILSFYLLFWSMPNTKVKPHAAFWGALVTTLIWTFVKKIYGYYVFEFEPFKQLYGVLALIPITILWINISWLIVLFGVHLSFIVQNFRELDAAEKISEEAGKFYYPSKDCALQIAAFVGENFDSGKEPVTEEQVYKKFGVPYHFITDLLGEFVEKGILYEVGEQVVGYIPSKSTDKMNLSEVASVIDDMPRVYASSEYESVDGQLNNTLKNLTLADMIKGKK</sequence>
<dbReference type="Proteomes" id="UP000188273">
    <property type="component" value="Chromosome"/>
</dbReference>
<dbReference type="InterPro" id="IPR036388">
    <property type="entry name" value="WH-like_DNA-bd_sf"/>
</dbReference>
<evidence type="ECO:0000256" key="3">
    <source>
        <dbReference type="ARBA" id="ARBA00022692"/>
    </source>
</evidence>
<keyword evidence="5 6" id="KW-0472">Membrane</keyword>
<dbReference type="NCBIfam" id="TIGR00765">
    <property type="entry name" value="yihY_not_rbn"/>
    <property type="match status" value="1"/>
</dbReference>
<dbReference type="GO" id="GO:0005886">
    <property type="term" value="C:plasma membrane"/>
    <property type="evidence" value="ECO:0007669"/>
    <property type="project" value="UniProtKB-SubCell"/>
</dbReference>
<organism evidence="7 8">
    <name type="scientific">Sedimentisphaera cyanobacteriorum</name>
    <dbReference type="NCBI Taxonomy" id="1940790"/>
    <lineage>
        <taxon>Bacteria</taxon>
        <taxon>Pseudomonadati</taxon>
        <taxon>Planctomycetota</taxon>
        <taxon>Phycisphaerae</taxon>
        <taxon>Sedimentisphaerales</taxon>
        <taxon>Sedimentisphaeraceae</taxon>
        <taxon>Sedimentisphaera</taxon>
    </lineage>
</organism>
<evidence type="ECO:0000313" key="7">
    <source>
        <dbReference type="EMBL" id="AQQ08368.1"/>
    </source>
</evidence>
<reference evidence="8" key="1">
    <citation type="submission" date="2017-02" db="EMBL/GenBank/DDBJ databases">
        <title>Comparative genomics and description of representatives of a novel lineage of planctomycetes thriving in anoxic sediments.</title>
        <authorList>
            <person name="Spring S."/>
            <person name="Bunk B."/>
            <person name="Sproer C."/>
            <person name="Klenk H.-P."/>
        </authorList>
    </citation>
    <scope>NUCLEOTIDE SEQUENCE [LARGE SCALE GENOMIC DNA]</scope>
    <source>
        <strain evidence="8">L21-RPul-D3</strain>
    </source>
</reference>
<evidence type="ECO:0008006" key="9">
    <source>
        <dbReference type="Google" id="ProtNLM"/>
    </source>
</evidence>